<comment type="pathway">
    <text evidence="4">Protein modification; protein ubiquitination.</text>
</comment>
<evidence type="ECO:0000256" key="7">
    <source>
        <dbReference type="ARBA" id="ARBA00022692"/>
    </source>
</evidence>
<keyword evidence="12" id="KW-0862">Zinc</keyword>
<keyword evidence="15 22" id="KW-0472">Membrane</keyword>
<evidence type="ECO:0000256" key="1">
    <source>
        <dbReference type="ARBA" id="ARBA00000900"/>
    </source>
</evidence>
<evidence type="ECO:0000256" key="4">
    <source>
        <dbReference type="ARBA" id="ARBA00004906"/>
    </source>
</evidence>
<dbReference type="InterPro" id="IPR001841">
    <property type="entry name" value="Znf_RING"/>
</dbReference>
<evidence type="ECO:0000259" key="24">
    <source>
        <dbReference type="PROSITE" id="PS51292"/>
    </source>
</evidence>
<evidence type="ECO:0000256" key="6">
    <source>
        <dbReference type="ARBA" id="ARBA00022679"/>
    </source>
</evidence>
<evidence type="ECO:0000256" key="21">
    <source>
        <dbReference type="SAM" id="MobiDB-lite"/>
    </source>
</evidence>
<evidence type="ECO:0000256" key="13">
    <source>
        <dbReference type="ARBA" id="ARBA00022989"/>
    </source>
</evidence>
<evidence type="ECO:0000256" key="9">
    <source>
        <dbReference type="ARBA" id="ARBA00022771"/>
    </source>
</evidence>
<feature type="compositionally biased region" description="Low complexity" evidence="21">
    <location>
        <begin position="54"/>
        <end position="68"/>
    </location>
</feature>
<feature type="domain" description="RING-CH-type" evidence="24">
    <location>
        <begin position="71"/>
        <end position="140"/>
    </location>
</feature>
<keyword evidence="7 22" id="KW-0812">Transmembrane</keyword>
<evidence type="ECO:0000256" key="19">
    <source>
        <dbReference type="ARBA" id="ARBA00043231"/>
    </source>
</evidence>
<dbReference type="Pfam" id="PF12906">
    <property type="entry name" value="RINGv"/>
    <property type="match status" value="1"/>
</dbReference>
<dbReference type="CDD" id="cd16701">
    <property type="entry name" value="RING_CH-C4HC3_MARCH5"/>
    <property type="match status" value="1"/>
</dbReference>
<feature type="transmembrane region" description="Helical" evidence="22">
    <location>
        <begin position="166"/>
        <end position="192"/>
    </location>
</feature>
<proteinExistence type="predicted"/>
<organism evidence="25">
    <name type="scientific">Anopheles marajoara</name>
    <dbReference type="NCBI Taxonomy" id="58244"/>
    <lineage>
        <taxon>Eukaryota</taxon>
        <taxon>Metazoa</taxon>
        <taxon>Ecdysozoa</taxon>
        <taxon>Arthropoda</taxon>
        <taxon>Hexapoda</taxon>
        <taxon>Insecta</taxon>
        <taxon>Pterygota</taxon>
        <taxon>Neoptera</taxon>
        <taxon>Endopterygota</taxon>
        <taxon>Diptera</taxon>
        <taxon>Nematocera</taxon>
        <taxon>Culicoidea</taxon>
        <taxon>Culicidae</taxon>
        <taxon>Anophelinae</taxon>
        <taxon>Anopheles</taxon>
    </lineage>
</organism>
<evidence type="ECO:0000256" key="18">
    <source>
        <dbReference type="ARBA" id="ARBA00043185"/>
    </source>
</evidence>
<evidence type="ECO:0000256" key="12">
    <source>
        <dbReference type="ARBA" id="ARBA00022833"/>
    </source>
</evidence>
<feature type="region of interest" description="Disordered" evidence="21">
    <location>
        <begin position="358"/>
        <end position="400"/>
    </location>
</feature>
<dbReference type="SUPFAM" id="SSF57850">
    <property type="entry name" value="RING/U-box"/>
    <property type="match status" value="1"/>
</dbReference>
<evidence type="ECO:0000256" key="20">
    <source>
        <dbReference type="PROSITE-ProRule" id="PRU00175"/>
    </source>
</evidence>
<dbReference type="GO" id="GO:0008270">
    <property type="term" value="F:zinc ion binding"/>
    <property type="evidence" value="ECO:0007669"/>
    <property type="project" value="UniProtKB-KW"/>
</dbReference>
<dbReference type="PROSITE" id="PS51292">
    <property type="entry name" value="ZF_RING_CH"/>
    <property type="match status" value="1"/>
</dbReference>
<evidence type="ECO:0000313" key="25">
    <source>
        <dbReference type="EMBL" id="MBW55215.1"/>
    </source>
</evidence>
<feature type="domain" description="RING-type" evidence="23">
    <location>
        <begin position="79"/>
        <end position="134"/>
    </location>
</feature>
<evidence type="ECO:0000256" key="11">
    <source>
        <dbReference type="ARBA" id="ARBA00022787"/>
    </source>
</evidence>
<evidence type="ECO:0000256" key="16">
    <source>
        <dbReference type="ARBA" id="ARBA00040151"/>
    </source>
</evidence>
<feature type="region of interest" description="Disordered" evidence="21">
    <location>
        <begin position="1"/>
        <end position="68"/>
    </location>
</feature>
<comment type="subcellular location">
    <subcellularLocation>
        <location evidence="2">Mitochondrion membrane</location>
        <topology evidence="2">Multi-pass membrane protein</topology>
    </subcellularLocation>
    <subcellularLocation>
        <location evidence="3">Mitochondrion outer membrane</location>
    </subcellularLocation>
</comment>
<evidence type="ECO:0000256" key="2">
    <source>
        <dbReference type="ARBA" id="ARBA00004225"/>
    </source>
</evidence>
<feature type="compositionally biased region" description="Polar residues" evidence="21">
    <location>
        <begin position="12"/>
        <end position="21"/>
    </location>
</feature>
<feature type="compositionally biased region" description="Acidic residues" evidence="21">
    <location>
        <begin position="1"/>
        <end position="11"/>
    </location>
</feature>
<feature type="transmembrane region" description="Helical" evidence="22">
    <location>
        <begin position="283"/>
        <end position="301"/>
    </location>
</feature>
<evidence type="ECO:0000256" key="15">
    <source>
        <dbReference type="ARBA" id="ARBA00023136"/>
    </source>
</evidence>
<dbReference type="GO" id="GO:0061630">
    <property type="term" value="F:ubiquitin protein ligase activity"/>
    <property type="evidence" value="ECO:0007669"/>
    <property type="project" value="UniProtKB-EC"/>
</dbReference>
<keyword evidence="6" id="KW-0808">Transferase</keyword>
<protein>
    <recommendedName>
        <fullName evidence="16">E3 ubiquitin-protein ligase MARCHF5</fullName>
        <ecNumber evidence="5">2.3.2.27</ecNumber>
    </recommendedName>
    <alternativeName>
        <fullName evidence="18">Membrane-associated RING finger protein 5</fullName>
    </alternativeName>
    <alternativeName>
        <fullName evidence="17">Membrane-associated RING-CH protein V</fullName>
    </alternativeName>
    <alternativeName>
        <fullName evidence="19">RING-type E3 ubiquitin transferase MARCHF5</fullName>
    </alternativeName>
</protein>
<dbReference type="SMART" id="SM00744">
    <property type="entry name" value="RINGv"/>
    <property type="match status" value="1"/>
</dbReference>
<dbReference type="InterPro" id="IPR011016">
    <property type="entry name" value="Znf_RING-CH"/>
</dbReference>
<evidence type="ECO:0000256" key="8">
    <source>
        <dbReference type="ARBA" id="ARBA00022723"/>
    </source>
</evidence>
<keyword evidence="8" id="KW-0479">Metal-binding</keyword>
<evidence type="ECO:0000256" key="22">
    <source>
        <dbReference type="SAM" id="Phobius"/>
    </source>
</evidence>
<dbReference type="PROSITE" id="PS50089">
    <property type="entry name" value="ZF_RING_2"/>
    <property type="match status" value="1"/>
</dbReference>
<evidence type="ECO:0000256" key="5">
    <source>
        <dbReference type="ARBA" id="ARBA00012483"/>
    </source>
</evidence>
<feature type="transmembrane region" description="Helical" evidence="22">
    <location>
        <begin position="313"/>
        <end position="330"/>
    </location>
</feature>
<evidence type="ECO:0000259" key="23">
    <source>
        <dbReference type="PROSITE" id="PS50089"/>
    </source>
</evidence>
<evidence type="ECO:0000256" key="17">
    <source>
        <dbReference type="ARBA" id="ARBA00043044"/>
    </source>
</evidence>
<evidence type="ECO:0000256" key="14">
    <source>
        <dbReference type="ARBA" id="ARBA00023128"/>
    </source>
</evidence>
<dbReference type="FunFam" id="3.30.40.10:FF:000262">
    <property type="entry name" value="E3 ubiquitin-protein ligase MARCH5"/>
    <property type="match status" value="1"/>
</dbReference>
<dbReference type="EC" id="2.3.2.27" evidence="5"/>
<feature type="compositionally biased region" description="Acidic residues" evidence="21">
    <location>
        <begin position="44"/>
        <end position="53"/>
    </location>
</feature>
<dbReference type="AlphaFoldDB" id="A0A2M4BQ55"/>
<keyword evidence="14" id="KW-0496">Mitochondrion</keyword>
<dbReference type="PANTHER" id="PTHR46283">
    <property type="entry name" value="E3 UBIQUITIN-PROTEIN LIGASE MARCH5"/>
    <property type="match status" value="1"/>
</dbReference>
<keyword evidence="13 22" id="KW-1133">Transmembrane helix</keyword>
<name>A0A2M4BQ55_9DIPT</name>
<sequence length="400" mass="44925">MEPNDEMDDSPESATSPISLDSSEEERQRLWSSTLAQHFIISPAEDEEEDEEAAAAAAPDLAPDPAPAALAAEPDERYCWVCFASEEDDRAAPWVKPCNCRGATKWVHQSCLLRWIDEKQRGNPFKKINCPQCRTEYIVILPSMGSIAMLLERLDRLAKRMSPGLAAGVIVCSVYWSALTFGAITVLQTIGYERGMAVLCKAEPYALMLCLPTIPAALIIGRMIRWELIVLRFIQKRQVRLRQYPFISLVLPVSNEPNPAYPNPGPLPVGPLHTSDPLSVTRLFCGALMLPTVASIIGRVFFSSVENNLRRTIIGGLVFVTVKGVLKMYYQQRKYSRANQRLILDYTPDNIRRYKVRTANQYQQEPREELMRYGDGSAEAEAQPQQQQQRPPRGPAARDS</sequence>
<evidence type="ECO:0000256" key="10">
    <source>
        <dbReference type="ARBA" id="ARBA00022786"/>
    </source>
</evidence>
<evidence type="ECO:0000256" key="3">
    <source>
        <dbReference type="ARBA" id="ARBA00004294"/>
    </source>
</evidence>
<accession>A0A2M4BQ55</accession>
<feature type="transmembrane region" description="Helical" evidence="22">
    <location>
        <begin position="204"/>
        <end position="224"/>
    </location>
</feature>
<dbReference type="GO" id="GO:0005741">
    <property type="term" value="C:mitochondrial outer membrane"/>
    <property type="evidence" value="ECO:0007669"/>
    <property type="project" value="UniProtKB-SubCell"/>
</dbReference>
<keyword evidence="9 20" id="KW-0863">Zinc-finger</keyword>
<dbReference type="InterPro" id="IPR013083">
    <property type="entry name" value="Znf_RING/FYVE/PHD"/>
</dbReference>
<feature type="compositionally biased region" description="Low complexity" evidence="21">
    <location>
        <begin position="379"/>
        <end position="400"/>
    </location>
</feature>
<keyword evidence="11" id="KW-1000">Mitochondrion outer membrane</keyword>
<dbReference type="Gene3D" id="3.30.40.10">
    <property type="entry name" value="Zinc/RING finger domain, C3HC4 (zinc finger)"/>
    <property type="match status" value="1"/>
</dbReference>
<comment type="catalytic activity">
    <reaction evidence="1">
        <text>S-ubiquitinyl-[E2 ubiquitin-conjugating enzyme]-L-cysteine + [acceptor protein]-L-lysine = [E2 ubiquitin-conjugating enzyme]-L-cysteine + N(6)-ubiquitinyl-[acceptor protein]-L-lysine.</text>
        <dbReference type="EC" id="2.3.2.27"/>
    </reaction>
</comment>
<dbReference type="EMBL" id="GGFJ01006074">
    <property type="protein sequence ID" value="MBW55215.1"/>
    <property type="molecule type" value="Transcribed_RNA"/>
</dbReference>
<reference evidence="25" key="1">
    <citation type="submission" date="2018-01" db="EMBL/GenBank/DDBJ databases">
        <title>An insight into the sialome of Amazonian anophelines.</title>
        <authorList>
            <person name="Ribeiro J.M."/>
            <person name="Scarpassa V."/>
            <person name="Calvo E."/>
        </authorList>
    </citation>
    <scope>NUCLEOTIDE SEQUENCE</scope>
    <source>
        <tissue evidence="25">Salivary glands</tissue>
    </source>
</reference>
<keyword evidence="10" id="KW-0833">Ubl conjugation pathway</keyword>